<sequence length="386" mass="41945">MTPDFDVCIVGAGVIGLAIARQLSRHYSVLILEQADMAGSETSSRNSEVIHAGLYYPPGSLKETLCIRGRELTYPFCQQFDIPHQKTGKLIVSPSAAHPELERLQQTAKRLNIPLHHLDSQQIKQMEPEVAAAAALWSPETGIIDSHQFMQALQHQAEQAGALLVCRSQVTGAHSSGPLWKVDVETPDGPWHIHCRAVINAAGLQAISLMAALEGINTHTTDTSVHTNTRIPQLFPARGHYFSYQGKSPFRHLVYPLPEPGLAGLGIHATLDLAGQLRFGPDVEYLDQHTAFGPSRYAVSADLRSQFAGAIRRYWPGLDENNLHAAYAGIRPKLSAPGCPAVDFVITRSDISTPPIWHLLGIESPGLTSALAIAELIEKKLAAEIG</sequence>
<dbReference type="RefSeq" id="WP_369857105.1">
    <property type="nucleotide sequence ID" value="NZ_JBBKTX010000001.1"/>
</dbReference>
<keyword evidence="2" id="KW-0285">Flavoprotein</keyword>
<dbReference type="Pfam" id="PF01266">
    <property type="entry name" value="DAO"/>
    <property type="match status" value="1"/>
</dbReference>
<evidence type="ECO:0000313" key="8">
    <source>
        <dbReference type="Proteomes" id="UP001620597"/>
    </source>
</evidence>
<proteinExistence type="inferred from homology"/>
<evidence type="ECO:0000259" key="6">
    <source>
        <dbReference type="Pfam" id="PF01266"/>
    </source>
</evidence>
<comment type="similarity">
    <text evidence="5">Belongs to the L2HGDH family.</text>
</comment>
<organism evidence="7 8">
    <name type="scientific">Oceanobacter antarcticus</name>
    <dbReference type="NCBI Taxonomy" id="3133425"/>
    <lineage>
        <taxon>Bacteria</taxon>
        <taxon>Pseudomonadati</taxon>
        <taxon>Pseudomonadota</taxon>
        <taxon>Gammaproteobacteria</taxon>
        <taxon>Oceanospirillales</taxon>
        <taxon>Oceanospirillaceae</taxon>
        <taxon>Oceanobacter</taxon>
    </lineage>
</organism>
<dbReference type="InterPro" id="IPR006076">
    <property type="entry name" value="FAD-dep_OxRdtase"/>
</dbReference>
<dbReference type="InterPro" id="IPR036188">
    <property type="entry name" value="FAD/NAD-bd_sf"/>
</dbReference>
<evidence type="ECO:0000256" key="3">
    <source>
        <dbReference type="ARBA" id="ARBA00022827"/>
    </source>
</evidence>
<evidence type="ECO:0000256" key="4">
    <source>
        <dbReference type="ARBA" id="ARBA00023002"/>
    </source>
</evidence>
<keyword evidence="4" id="KW-0560">Oxidoreductase</keyword>
<comment type="cofactor">
    <cofactor evidence="1">
        <name>FAD</name>
        <dbReference type="ChEBI" id="CHEBI:57692"/>
    </cofactor>
</comment>
<accession>A0ABW8ND61</accession>
<keyword evidence="3" id="KW-0274">FAD</keyword>
<dbReference type="EMBL" id="JBBKTX010000001">
    <property type="protein sequence ID" value="MFK4750894.1"/>
    <property type="molecule type" value="Genomic_DNA"/>
</dbReference>
<evidence type="ECO:0000256" key="1">
    <source>
        <dbReference type="ARBA" id="ARBA00001974"/>
    </source>
</evidence>
<reference evidence="7 8" key="1">
    <citation type="submission" date="2024-03" db="EMBL/GenBank/DDBJ databases">
        <title>High-quality draft genome sequence of Oceanobacter sp. wDCs-4.</title>
        <authorList>
            <person name="Dong C."/>
        </authorList>
    </citation>
    <scope>NUCLEOTIDE SEQUENCE [LARGE SCALE GENOMIC DNA]</scope>
    <source>
        <strain evidence="8">wDCs-4</strain>
    </source>
</reference>
<dbReference type="Gene3D" id="3.50.50.60">
    <property type="entry name" value="FAD/NAD(P)-binding domain"/>
    <property type="match status" value="1"/>
</dbReference>
<name>A0ABW8ND61_9GAMM</name>
<gene>
    <name evidence="7" type="ORF">WG929_00590</name>
</gene>
<evidence type="ECO:0000256" key="2">
    <source>
        <dbReference type="ARBA" id="ARBA00022630"/>
    </source>
</evidence>
<dbReference type="Proteomes" id="UP001620597">
    <property type="component" value="Unassembled WGS sequence"/>
</dbReference>
<feature type="domain" description="FAD dependent oxidoreductase" evidence="6">
    <location>
        <begin position="6"/>
        <end position="377"/>
    </location>
</feature>
<dbReference type="Gene3D" id="3.30.9.10">
    <property type="entry name" value="D-Amino Acid Oxidase, subunit A, domain 2"/>
    <property type="match status" value="1"/>
</dbReference>
<evidence type="ECO:0000256" key="5">
    <source>
        <dbReference type="ARBA" id="ARBA00037941"/>
    </source>
</evidence>
<dbReference type="PANTHER" id="PTHR43104">
    <property type="entry name" value="L-2-HYDROXYGLUTARATE DEHYDROGENASE, MITOCHONDRIAL"/>
    <property type="match status" value="1"/>
</dbReference>
<comment type="caution">
    <text evidence="7">The sequence shown here is derived from an EMBL/GenBank/DDBJ whole genome shotgun (WGS) entry which is preliminary data.</text>
</comment>
<dbReference type="PANTHER" id="PTHR43104:SF4">
    <property type="entry name" value="L-2-HYDROXYGLUTARATE DEHYDROGENASE, MITOCHONDRIAL"/>
    <property type="match status" value="1"/>
</dbReference>
<protein>
    <submittedName>
        <fullName evidence="7">NAD(P)/FAD-dependent oxidoreductase</fullName>
    </submittedName>
</protein>
<keyword evidence="8" id="KW-1185">Reference proteome</keyword>
<dbReference type="SUPFAM" id="SSF51905">
    <property type="entry name" value="FAD/NAD(P)-binding domain"/>
    <property type="match status" value="1"/>
</dbReference>
<evidence type="ECO:0000313" key="7">
    <source>
        <dbReference type="EMBL" id="MFK4750894.1"/>
    </source>
</evidence>